<dbReference type="EMBL" id="JAACXV010014411">
    <property type="protein sequence ID" value="KAF7267524.1"/>
    <property type="molecule type" value="Genomic_DNA"/>
</dbReference>
<evidence type="ECO:0000313" key="3">
    <source>
        <dbReference type="Proteomes" id="UP000625711"/>
    </source>
</evidence>
<feature type="region of interest" description="Disordered" evidence="1">
    <location>
        <begin position="1038"/>
        <end position="1058"/>
    </location>
</feature>
<evidence type="ECO:0000256" key="1">
    <source>
        <dbReference type="SAM" id="MobiDB-lite"/>
    </source>
</evidence>
<protein>
    <recommendedName>
        <fullName evidence="4">Myotubularin-related protein 14</fullName>
    </recommendedName>
</protein>
<feature type="region of interest" description="Disordered" evidence="1">
    <location>
        <begin position="530"/>
        <end position="550"/>
    </location>
</feature>
<feature type="compositionally biased region" description="Polar residues" evidence="1">
    <location>
        <begin position="530"/>
        <end position="543"/>
    </location>
</feature>
<feature type="compositionally biased region" description="Polar residues" evidence="1">
    <location>
        <begin position="1273"/>
        <end position="1286"/>
    </location>
</feature>
<proteinExistence type="predicted"/>
<feature type="region of interest" description="Disordered" evidence="1">
    <location>
        <begin position="604"/>
        <end position="633"/>
    </location>
</feature>
<feature type="compositionally biased region" description="Polar residues" evidence="1">
    <location>
        <begin position="458"/>
        <end position="515"/>
    </location>
</feature>
<dbReference type="Proteomes" id="UP000625711">
    <property type="component" value="Unassembled WGS sequence"/>
</dbReference>
<feature type="region of interest" description="Disordered" evidence="1">
    <location>
        <begin position="457"/>
        <end position="515"/>
    </location>
</feature>
<organism evidence="2 3">
    <name type="scientific">Rhynchophorus ferrugineus</name>
    <name type="common">Red palm weevil</name>
    <name type="synonym">Curculio ferrugineus</name>
    <dbReference type="NCBI Taxonomy" id="354439"/>
    <lineage>
        <taxon>Eukaryota</taxon>
        <taxon>Metazoa</taxon>
        <taxon>Ecdysozoa</taxon>
        <taxon>Arthropoda</taxon>
        <taxon>Hexapoda</taxon>
        <taxon>Insecta</taxon>
        <taxon>Pterygota</taxon>
        <taxon>Neoptera</taxon>
        <taxon>Endopterygota</taxon>
        <taxon>Coleoptera</taxon>
        <taxon>Polyphaga</taxon>
        <taxon>Cucujiformia</taxon>
        <taxon>Curculionidae</taxon>
        <taxon>Dryophthorinae</taxon>
        <taxon>Rhynchophorus</taxon>
    </lineage>
</organism>
<dbReference type="OrthoDB" id="2408718at2759"/>
<keyword evidence="3" id="KW-1185">Reference proteome</keyword>
<dbReference type="PANTHER" id="PTHR13524">
    <property type="entry name" value="MYOTUBULARIN-RELATED"/>
    <property type="match status" value="1"/>
</dbReference>
<name>A0A834M773_RHYFE</name>
<feature type="region of interest" description="Disordered" evidence="1">
    <location>
        <begin position="1273"/>
        <end position="1300"/>
    </location>
</feature>
<dbReference type="PROSITE" id="PS00383">
    <property type="entry name" value="TYR_PHOSPHATASE_1"/>
    <property type="match status" value="1"/>
</dbReference>
<feature type="region of interest" description="Disordered" evidence="1">
    <location>
        <begin position="1099"/>
        <end position="1130"/>
    </location>
</feature>
<dbReference type="InterPro" id="IPR016130">
    <property type="entry name" value="Tyr_Pase_AS"/>
</dbReference>
<dbReference type="GO" id="GO:0004438">
    <property type="term" value="F:phosphatidylinositol-3-phosphate phosphatase activity"/>
    <property type="evidence" value="ECO:0007669"/>
    <property type="project" value="InterPro"/>
</dbReference>
<dbReference type="SUPFAM" id="SSF52799">
    <property type="entry name" value="(Phosphotyrosine protein) phosphatases II"/>
    <property type="match status" value="1"/>
</dbReference>
<dbReference type="InterPro" id="IPR029021">
    <property type="entry name" value="Prot-tyrosine_phosphatase-like"/>
</dbReference>
<dbReference type="InterPro" id="IPR039802">
    <property type="entry name" value="MTMR14"/>
</dbReference>
<feature type="compositionally biased region" description="Low complexity" evidence="1">
    <location>
        <begin position="965"/>
        <end position="977"/>
    </location>
</feature>
<reference evidence="2" key="1">
    <citation type="submission" date="2020-08" db="EMBL/GenBank/DDBJ databases">
        <title>Genome sequencing and assembly of the red palm weevil Rhynchophorus ferrugineus.</title>
        <authorList>
            <person name="Dias G.B."/>
            <person name="Bergman C.M."/>
            <person name="Manee M."/>
        </authorList>
    </citation>
    <scope>NUCLEOTIDE SEQUENCE</scope>
    <source>
        <strain evidence="2">AA-2017</strain>
        <tissue evidence="2">Whole larva</tissue>
    </source>
</reference>
<comment type="caution">
    <text evidence="2">The sequence shown here is derived from an EMBL/GenBank/DDBJ whole genome shotgun (WGS) entry which is preliminary data.</text>
</comment>
<feature type="region of interest" description="Disordered" evidence="1">
    <location>
        <begin position="964"/>
        <end position="993"/>
    </location>
</feature>
<evidence type="ECO:0000313" key="2">
    <source>
        <dbReference type="EMBL" id="KAF7267524.1"/>
    </source>
</evidence>
<accession>A0A834M773</accession>
<feature type="compositionally biased region" description="Low complexity" evidence="1">
    <location>
        <begin position="1287"/>
        <end position="1300"/>
    </location>
</feature>
<sequence length="1382" mass="154800">MLPEFILHFHSFGVPKISYIVLLKLITMGEPESAITAFNEATICDVLSTFVATTYHADKENKKNPYIDAVIFLMEKDYKVIKLPNESGNLSFQYPNIIPIMESSRHVTTIYENEENETPLLDSSELLKLCEKAKFARCRQRFPVPVILFNGQHICRSATLASVPEICYRGNYSFNGTEFLKALLEFLWPSEESGPELPSADAGQYESKLPKYCDTVRNDDMKLLKALNVFNIVDIMVERRKVKHGLYVSASEKVDRERYKDFRLMSLPYPGCEFFVNFHNNLLKPESLFYDWSDPSNDAELTIPNDDFQNCMNISWERYKYWDLVYMTQNYLKYIIKRLQDDNCGLLLHCISGWDRTPLFISLLRLSLWADGLVHDTLSEYEILYLTLTYDWYLFGHHLSNRMAKNEEIMAFCFEMLKYIIGDEYSGKPSKKRVSEESANSATNPCPLEEVDCRDKLSTGTSDSNVNGSPIYTNYDESMVQDNDSPPQLSSEKVTTGSVKSSPIASPSNKLRNGSGMSKTIEALTFENQTTTASDCSPASNGGESKEQEKTTCVTRVCNSSGNISSALSSSSSLEVLEDTLPEEDNWCENSCSLKAPVTNNFKRSSEESVLDDPPRKYSRKLSPEPSNVQEQDHVSNLLETTISSHKQVLNENMSDEQPPSKQMTFSVSVCGSPHSSSVISEKTVDLPSKISQEDDFAIQGQNCNILDAQLPQFTECTRQISDDIILIEDTPEDLDKNKSNNCYSEEIIEISSESSDDDYATAKITASNLNSAVIEISSESSDEDRTNEYDNNEQLNMIEESFANYFERYYGIRGFKHFGTSTGFGNTLPNTNFTESYASCSMESQSISNQSLDVQPTGISNASTTYRAFENYDVTSEHINPSIEYLLPPNAFSDNARRILNSIEGPIQIYINPYNDTPSQSSTDYSEGRIEDFRFRNFNIVIGDVAPIKYVYPCVHTKYISTQSSNEEPIEISSESSDSESSESSNDTPGRYDIEQLKRLGYNIELANISPLKKVGPGIPVCDNIKNISTQSLNQNRIEISSESSESESSKSSIDSSGRYGIEDLKLLKCNIELEKISPTKTVGPDIPVSDSIKNISMQASHEKRIEISSESSESESSKSPTDSSGKYGTEDLKLLEYNIEFHENVSPIKNLEPSTSVIHKIKDISNQLSDGNPVEISSESAKNVVAKHVDTSNAYTEKFKRPAVQIPCNDLDILRYKESCDNSNTKLEHTKMDNVRRLEINEQEVAASESKITGLLADAMGTTMKCSTNLTGSKTSPVTIGSPCSRQRSSSTGSTSSNVSGNWVLINECGSVEQDQGVKPCRQFRLERVRTIFMSSYQKTVKMDSYGPQKGIVEDLVLYISSLLTSSSNVTDQQNSTPQQ</sequence>
<dbReference type="PANTHER" id="PTHR13524:SF2">
    <property type="entry name" value="MYOTUBULARIN-RELATED PROTEIN 14"/>
    <property type="match status" value="1"/>
</dbReference>
<gene>
    <name evidence="2" type="ORF">GWI33_019265</name>
</gene>
<evidence type="ECO:0008006" key="4">
    <source>
        <dbReference type="Google" id="ProtNLM"/>
    </source>
</evidence>